<dbReference type="PANTHER" id="PTHR45676:SF61">
    <property type="entry name" value="RING-TYPE DOMAIN-CONTAINING PROTEIN"/>
    <property type="match status" value="1"/>
</dbReference>
<sequence>MISSVFPPKPSSSACPPYSHGFTGVSGMAALLSIFGCLGFISVLALLAFWIRAIRKNIAISQRRHGGRRGDPDKIQEEEEEGRGGECSESYSPKSSVLPARLPLIKYEAMEGGESGCSICRKSFKEGEPCRVMHECGHKFHYLCVDPLVIKPTACPICRMSHLPFVYQMCA</sequence>
<dbReference type="PANTHER" id="PTHR45676">
    <property type="entry name" value="RING-H2 FINGER PROTEIN ATL51-RELATED"/>
    <property type="match status" value="1"/>
</dbReference>
<dbReference type="Pfam" id="PF13639">
    <property type="entry name" value="zf-RING_2"/>
    <property type="match status" value="1"/>
</dbReference>
<evidence type="ECO:0000313" key="6">
    <source>
        <dbReference type="Proteomes" id="UP001227230"/>
    </source>
</evidence>
<feature type="domain" description="RING-type" evidence="4">
    <location>
        <begin position="117"/>
        <end position="159"/>
    </location>
</feature>
<reference evidence="5 6" key="1">
    <citation type="journal article" date="2023" name="Hortic Res">
        <title>The complete reference genome for grapevine (Vitis vinifera L.) genetics and breeding.</title>
        <authorList>
            <person name="Shi X."/>
            <person name="Cao S."/>
            <person name="Wang X."/>
            <person name="Huang S."/>
            <person name="Wang Y."/>
            <person name="Liu Z."/>
            <person name="Liu W."/>
            <person name="Leng X."/>
            <person name="Peng Y."/>
            <person name="Wang N."/>
            <person name="Wang Y."/>
            <person name="Ma Z."/>
            <person name="Xu X."/>
            <person name="Zhang F."/>
            <person name="Xue H."/>
            <person name="Zhong H."/>
            <person name="Wang Y."/>
            <person name="Zhang K."/>
            <person name="Velt A."/>
            <person name="Avia K."/>
            <person name="Holtgrawe D."/>
            <person name="Grimplet J."/>
            <person name="Matus J.T."/>
            <person name="Ware D."/>
            <person name="Wu X."/>
            <person name="Wang H."/>
            <person name="Liu C."/>
            <person name="Fang Y."/>
            <person name="Rustenholz C."/>
            <person name="Cheng Z."/>
            <person name="Xiao H."/>
            <person name="Zhou Y."/>
        </authorList>
    </citation>
    <scope>NUCLEOTIDE SEQUENCE [LARGE SCALE GENOMIC DNA]</scope>
    <source>
        <strain evidence="6">cv. Pinot noir / PN40024</strain>
        <tissue evidence="5">Leaf</tissue>
    </source>
</reference>
<dbReference type="InterPro" id="IPR013083">
    <property type="entry name" value="Znf_RING/FYVE/PHD"/>
</dbReference>
<keyword evidence="6" id="KW-1185">Reference proteome</keyword>
<dbReference type="Proteomes" id="UP001227230">
    <property type="component" value="Chromosome 4"/>
</dbReference>
<accession>A0ABY9BTF4</accession>
<organism evidence="5 6">
    <name type="scientific">Vitis vinifera</name>
    <name type="common">Grape</name>
    <dbReference type="NCBI Taxonomy" id="29760"/>
    <lineage>
        <taxon>Eukaryota</taxon>
        <taxon>Viridiplantae</taxon>
        <taxon>Streptophyta</taxon>
        <taxon>Embryophyta</taxon>
        <taxon>Tracheophyta</taxon>
        <taxon>Spermatophyta</taxon>
        <taxon>Magnoliopsida</taxon>
        <taxon>eudicotyledons</taxon>
        <taxon>Gunneridae</taxon>
        <taxon>Pentapetalae</taxon>
        <taxon>rosids</taxon>
        <taxon>Vitales</taxon>
        <taxon>Vitaceae</taxon>
        <taxon>Viteae</taxon>
        <taxon>Vitis</taxon>
    </lineage>
</organism>
<feature type="transmembrane region" description="Helical" evidence="3">
    <location>
        <begin position="28"/>
        <end position="54"/>
    </location>
</feature>
<evidence type="ECO:0000313" key="5">
    <source>
        <dbReference type="EMBL" id="WJZ85999.1"/>
    </source>
</evidence>
<keyword evidence="1" id="KW-0479">Metal-binding</keyword>
<name>A0ABY9BTF4_VITVI</name>
<evidence type="ECO:0000259" key="4">
    <source>
        <dbReference type="PROSITE" id="PS50089"/>
    </source>
</evidence>
<dbReference type="EMBL" id="CP126651">
    <property type="protein sequence ID" value="WJZ85999.1"/>
    <property type="molecule type" value="Genomic_DNA"/>
</dbReference>
<protein>
    <recommendedName>
        <fullName evidence="4">RING-type domain-containing protein</fullName>
    </recommendedName>
</protein>
<keyword evidence="3" id="KW-0812">Transmembrane</keyword>
<dbReference type="PROSITE" id="PS50089">
    <property type="entry name" value="ZF_RING_2"/>
    <property type="match status" value="1"/>
</dbReference>
<keyword evidence="3" id="KW-1133">Transmembrane helix</keyword>
<dbReference type="SMART" id="SM00184">
    <property type="entry name" value="RING"/>
    <property type="match status" value="1"/>
</dbReference>
<feature type="region of interest" description="Disordered" evidence="2">
    <location>
        <begin position="63"/>
        <end position="94"/>
    </location>
</feature>
<evidence type="ECO:0000256" key="1">
    <source>
        <dbReference type="PROSITE-ProRule" id="PRU00175"/>
    </source>
</evidence>
<dbReference type="InterPro" id="IPR001841">
    <property type="entry name" value="Znf_RING"/>
</dbReference>
<gene>
    <name evidence="5" type="ORF">VitviT2T_005502</name>
</gene>
<keyword evidence="3" id="KW-0472">Membrane</keyword>
<dbReference type="Gene3D" id="3.30.40.10">
    <property type="entry name" value="Zinc/RING finger domain, C3HC4 (zinc finger)"/>
    <property type="match status" value="1"/>
</dbReference>
<evidence type="ECO:0000256" key="3">
    <source>
        <dbReference type="SAM" id="Phobius"/>
    </source>
</evidence>
<keyword evidence="1" id="KW-0863">Zinc-finger</keyword>
<proteinExistence type="predicted"/>
<evidence type="ECO:0000256" key="2">
    <source>
        <dbReference type="SAM" id="MobiDB-lite"/>
    </source>
</evidence>
<dbReference type="SUPFAM" id="SSF57850">
    <property type="entry name" value="RING/U-box"/>
    <property type="match status" value="1"/>
</dbReference>
<keyword evidence="1" id="KW-0862">Zinc</keyword>